<comment type="caution">
    <text evidence="9">The sequence shown here is derived from an EMBL/GenBank/DDBJ whole genome shotgun (WGS) entry which is preliminary data.</text>
</comment>
<feature type="domain" description="Peptidase M16 N-terminal" evidence="7">
    <location>
        <begin position="52"/>
        <end position="170"/>
    </location>
</feature>
<accession>A0A512B9K6</accession>
<gene>
    <name evidence="9" type="ORF">SAE01_11440</name>
</gene>
<evidence type="ECO:0000256" key="2">
    <source>
        <dbReference type="ARBA" id="ARBA00022670"/>
    </source>
</evidence>
<dbReference type="Gene3D" id="3.30.830.10">
    <property type="entry name" value="Metalloenzyme, LuxS/M16 peptidase-like"/>
    <property type="match status" value="4"/>
</dbReference>
<evidence type="ECO:0000256" key="4">
    <source>
        <dbReference type="ARBA" id="ARBA00022833"/>
    </source>
</evidence>
<reference evidence="9 10" key="1">
    <citation type="submission" date="2019-07" db="EMBL/GenBank/DDBJ databases">
        <title>Whole genome shotgun sequence of Segetibacter aerophilus NBRC 106135.</title>
        <authorList>
            <person name="Hosoyama A."/>
            <person name="Uohara A."/>
            <person name="Ohji S."/>
            <person name="Ichikawa N."/>
        </authorList>
    </citation>
    <scope>NUCLEOTIDE SEQUENCE [LARGE SCALE GENOMIC DNA]</scope>
    <source>
        <strain evidence="9 10">NBRC 106135</strain>
    </source>
</reference>
<dbReference type="EMBL" id="BJYT01000002">
    <property type="protein sequence ID" value="GEO08648.1"/>
    <property type="molecule type" value="Genomic_DNA"/>
</dbReference>
<proteinExistence type="inferred from homology"/>
<evidence type="ECO:0000256" key="1">
    <source>
        <dbReference type="ARBA" id="ARBA00007261"/>
    </source>
</evidence>
<dbReference type="Proteomes" id="UP000321513">
    <property type="component" value="Unassembled WGS sequence"/>
</dbReference>
<organism evidence="9 10">
    <name type="scientific">Segetibacter aerophilus</name>
    <dbReference type="NCBI Taxonomy" id="670293"/>
    <lineage>
        <taxon>Bacteria</taxon>
        <taxon>Pseudomonadati</taxon>
        <taxon>Bacteroidota</taxon>
        <taxon>Chitinophagia</taxon>
        <taxon>Chitinophagales</taxon>
        <taxon>Chitinophagaceae</taxon>
        <taxon>Segetibacter</taxon>
    </lineage>
</organism>
<protein>
    <submittedName>
        <fullName evidence="9">Zinc protease</fullName>
    </submittedName>
</protein>
<comment type="similarity">
    <text evidence="1">Belongs to the peptidase M16 family.</text>
</comment>
<keyword evidence="5" id="KW-0482">Metalloprotease</keyword>
<sequence length="936" mass="104724">MRFQPARVFVCFLLILQSLSINAQTAAPKKLGVSPNVKIGKLANGLTYYIRKNQEPKNRAELRLVVKAGSILETDQQVGLAHFTEHMAFNGTKNFKKQELVDFLEKSGVNFGADLNASTSYDETIYMLQLPTDSQMVFKKGFQILEDWAHNVTFENSEIDKERGVVVEEWRLGQGADERLRTKFYPVLLKGSRYATRNPIGTKANLDTFKYETVKQFYKDWYRPDLQAVVVVGDVNVAEVEQLIKQHFAGIRGPLNPKPRIKYGVPSQKETQTIILTDPEQAYNQVMMFYKQPSLREPQTDLEYRTSIVHGLFNSMMSSRLQELAQKPDAPFLFGGSSYGKLIGDKDALTLMAVAKDGKAIARSTETVLQENERVRQNGFTQSELERAKVAILSSMENSFNERNKTKSAELIEELIRNFLTNEPIPGIEKEYGMYKQFVPGIKLSEVNVLLTKWIKPTDRAIIVLAPEAEKDNLVSQAELLALVNKKQGTLKAYEDKVMKGSFLAKAPVAGKIVDEKEVNELGVTELTLSNGAKVILKPTDFKNDEILISAISKGGSSLYSDSDYLSASNATTIALYGGTGNYDVMSLQKALTGKQVSIAPSIGSYSEGISGSTTPKDLATAFQLIYGYFTQPRKDSSMFEVLKQQLSASLANKGKDPNSVFGDSVSYIMGNYHPRRKPLSLDRVGEIKLDKAFSVYQDRFADASDFIFTFVGNFKVDSLKPYIETYIASLPSTNRKETWRDVGVRFPTGVVNKVITKGKDPKSSVRLTFTGTTEYSDLEATQLDQVAKVLEIRLREILREDQGGVYGVGVGANINREPINSYSVTISFGCAPENVEKLSGLVLEEVKKMKADGGSQTNVEKVIAEDTRGMETGVKENNYWLYNLQSKYYRNEDPLTILQDPVMVRKLTVERTKELANKYFNFDNLTKIVLMPEGK</sequence>
<name>A0A512B9K6_9BACT</name>
<dbReference type="InterPro" id="IPR050626">
    <property type="entry name" value="Peptidase_M16"/>
</dbReference>
<dbReference type="Pfam" id="PF05193">
    <property type="entry name" value="Peptidase_M16_C"/>
    <property type="match status" value="2"/>
</dbReference>
<evidence type="ECO:0000259" key="7">
    <source>
        <dbReference type="Pfam" id="PF00675"/>
    </source>
</evidence>
<dbReference type="PANTHER" id="PTHR43690">
    <property type="entry name" value="NARDILYSIN"/>
    <property type="match status" value="1"/>
</dbReference>
<keyword evidence="4" id="KW-0862">Zinc</keyword>
<dbReference type="InterPro" id="IPR007863">
    <property type="entry name" value="Peptidase_M16_C"/>
</dbReference>
<keyword evidence="10" id="KW-1185">Reference proteome</keyword>
<dbReference type="GO" id="GO:0046872">
    <property type="term" value="F:metal ion binding"/>
    <property type="evidence" value="ECO:0007669"/>
    <property type="project" value="InterPro"/>
</dbReference>
<evidence type="ECO:0000259" key="8">
    <source>
        <dbReference type="Pfam" id="PF05193"/>
    </source>
</evidence>
<dbReference type="GO" id="GO:0008237">
    <property type="term" value="F:metallopeptidase activity"/>
    <property type="evidence" value="ECO:0007669"/>
    <property type="project" value="UniProtKB-KW"/>
</dbReference>
<dbReference type="Pfam" id="PF00675">
    <property type="entry name" value="Peptidase_M16"/>
    <property type="match status" value="1"/>
</dbReference>
<evidence type="ECO:0000313" key="10">
    <source>
        <dbReference type="Proteomes" id="UP000321513"/>
    </source>
</evidence>
<evidence type="ECO:0000256" key="5">
    <source>
        <dbReference type="ARBA" id="ARBA00023049"/>
    </source>
</evidence>
<feature type="chain" id="PRO_5022221925" evidence="6">
    <location>
        <begin position="24"/>
        <end position="936"/>
    </location>
</feature>
<keyword evidence="6" id="KW-0732">Signal</keyword>
<feature type="domain" description="Peptidase M16 C-terminal" evidence="8">
    <location>
        <begin position="209"/>
        <end position="389"/>
    </location>
</feature>
<keyword evidence="3" id="KW-0378">Hydrolase</keyword>
<keyword evidence="2 9" id="KW-0645">Protease</keyword>
<evidence type="ECO:0000313" key="9">
    <source>
        <dbReference type="EMBL" id="GEO08648.1"/>
    </source>
</evidence>
<dbReference type="PANTHER" id="PTHR43690:SF34">
    <property type="entry name" value="ZINC PROTEASE PQQL-LIKE"/>
    <property type="match status" value="1"/>
</dbReference>
<dbReference type="GO" id="GO:0006508">
    <property type="term" value="P:proteolysis"/>
    <property type="evidence" value="ECO:0007669"/>
    <property type="project" value="UniProtKB-KW"/>
</dbReference>
<dbReference type="OrthoDB" id="9811314at2"/>
<dbReference type="AlphaFoldDB" id="A0A512B9K6"/>
<dbReference type="SUPFAM" id="SSF63411">
    <property type="entry name" value="LuxS/MPP-like metallohydrolase"/>
    <property type="match status" value="4"/>
</dbReference>
<dbReference type="RefSeq" id="WP_147202698.1">
    <property type="nucleotide sequence ID" value="NZ_BJYT01000002.1"/>
</dbReference>
<evidence type="ECO:0000256" key="6">
    <source>
        <dbReference type="SAM" id="SignalP"/>
    </source>
</evidence>
<evidence type="ECO:0000256" key="3">
    <source>
        <dbReference type="ARBA" id="ARBA00022801"/>
    </source>
</evidence>
<dbReference type="InterPro" id="IPR011765">
    <property type="entry name" value="Pept_M16_N"/>
</dbReference>
<feature type="signal peptide" evidence="6">
    <location>
        <begin position="1"/>
        <end position="23"/>
    </location>
</feature>
<dbReference type="InterPro" id="IPR011249">
    <property type="entry name" value="Metalloenz_LuxS/M16"/>
</dbReference>
<feature type="domain" description="Peptidase M16 C-terminal" evidence="8">
    <location>
        <begin position="700"/>
        <end position="865"/>
    </location>
</feature>